<dbReference type="SUPFAM" id="SSF74650">
    <property type="entry name" value="Galactose mutarotase-like"/>
    <property type="match status" value="1"/>
</dbReference>
<dbReference type="CDD" id="cd09024">
    <property type="entry name" value="Aldose_epim_lacX"/>
    <property type="match status" value="1"/>
</dbReference>
<evidence type="ECO:0000313" key="2">
    <source>
        <dbReference type="Proteomes" id="UP000191040"/>
    </source>
</evidence>
<name>A0A1T4Z038_9ACTN</name>
<dbReference type="PANTHER" id="PTHR11122">
    <property type="entry name" value="APOSPORY-ASSOCIATED PROTEIN C-RELATED"/>
    <property type="match status" value="1"/>
</dbReference>
<gene>
    <name evidence="1" type="ORF">SAMN06295964_1670</name>
</gene>
<dbReference type="Proteomes" id="UP000191040">
    <property type="component" value="Chromosome I"/>
</dbReference>
<dbReference type="PANTHER" id="PTHR11122:SF13">
    <property type="entry name" value="GLUCOSE-6-PHOSPHATE 1-EPIMERASE"/>
    <property type="match status" value="1"/>
</dbReference>
<dbReference type="EMBL" id="LT796768">
    <property type="protein sequence ID" value="SKB07346.1"/>
    <property type="molecule type" value="Genomic_DNA"/>
</dbReference>
<organism evidence="1 2">
    <name type="scientific">Aeromicrobium choanae</name>
    <dbReference type="NCBI Taxonomy" id="1736691"/>
    <lineage>
        <taxon>Bacteria</taxon>
        <taxon>Bacillati</taxon>
        <taxon>Actinomycetota</taxon>
        <taxon>Actinomycetes</taxon>
        <taxon>Propionibacteriales</taxon>
        <taxon>Nocardioidaceae</taxon>
        <taxon>Aeromicrobium</taxon>
    </lineage>
</organism>
<dbReference type="Gene3D" id="2.70.98.10">
    <property type="match status" value="1"/>
</dbReference>
<dbReference type="STRING" id="1736691.SAMN06295964_1670"/>
<sequence>MSTVGDMTPLVLHDREITVALSHHGAEPVSIRDQDDHEYLWSGDDPWRRHAPVLFPVICRVPDDRIRVGDETFPMPQHGFARDREWSVVDSAHDRASFVLVADEETRRYYPFDFALAVTYSVEGRSLSVQYTVENRGDEPMPFDLGSHPAFVWPLEDDQPRSMHQVRFDEPETAPVRRVVDNLLTDERFDNPAWDRVMTLNDAWFTDGAVIMPEVASRGLVYSSGAGRQVRLTWEGFTGITLWSVPGARFVCIEPWRGRPAPTDYVGQFAGKPGNAVVAPGGREELSYRVELL</sequence>
<accession>A0A1T4Z038</accession>
<evidence type="ECO:0000313" key="1">
    <source>
        <dbReference type="EMBL" id="SKB07346.1"/>
    </source>
</evidence>
<reference evidence="2" key="1">
    <citation type="submission" date="2017-02" db="EMBL/GenBank/DDBJ databases">
        <authorList>
            <person name="Varghese N."/>
            <person name="Submissions S."/>
        </authorList>
    </citation>
    <scope>NUCLEOTIDE SEQUENCE [LARGE SCALE GENOMIC DNA]</scope>
    <source>
        <strain evidence="2">9H-4</strain>
    </source>
</reference>
<dbReference type="AlphaFoldDB" id="A0A1T4Z038"/>
<dbReference type="Pfam" id="PF01263">
    <property type="entry name" value="Aldose_epim"/>
    <property type="match status" value="1"/>
</dbReference>
<proteinExistence type="predicted"/>
<dbReference type="InterPro" id="IPR008183">
    <property type="entry name" value="Aldose_1/G6P_1-epimerase"/>
</dbReference>
<dbReference type="GO" id="GO:0005975">
    <property type="term" value="P:carbohydrate metabolic process"/>
    <property type="evidence" value="ECO:0007669"/>
    <property type="project" value="InterPro"/>
</dbReference>
<dbReference type="InterPro" id="IPR037481">
    <property type="entry name" value="LacX"/>
</dbReference>
<dbReference type="InterPro" id="IPR014718">
    <property type="entry name" value="GH-type_carb-bd"/>
</dbReference>
<keyword evidence="2" id="KW-1185">Reference proteome</keyword>
<dbReference type="InterPro" id="IPR011013">
    <property type="entry name" value="Gal_mutarotase_sf_dom"/>
</dbReference>
<dbReference type="GO" id="GO:0030246">
    <property type="term" value="F:carbohydrate binding"/>
    <property type="evidence" value="ECO:0007669"/>
    <property type="project" value="InterPro"/>
</dbReference>
<dbReference type="GO" id="GO:0016853">
    <property type="term" value="F:isomerase activity"/>
    <property type="evidence" value="ECO:0007669"/>
    <property type="project" value="InterPro"/>
</dbReference>
<protein>
    <submittedName>
        <fullName evidence="1">Galactose mutarotase</fullName>
    </submittedName>
</protein>